<dbReference type="Pfam" id="PF01476">
    <property type="entry name" value="LysM"/>
    <property type="match status" value="1"/>
</dbReference>
<dbReference type="Gene3D" id="3.10.350.10">
    <property type="entry name" value="LysM domain"/>
    <property type="match status" value="1"/>
</dbReference>
<dbReference type="InterPro" id="IPR016930">
    <property type="entry name" value="UCP029644"/>
</dbReference>
<gene>
    <name evidence="3" type="ORF">NSMM_240011</name>
</gene>
<dbReference type="PIRSF" id="PIRSF029644">
    <property type="entry name" value="UCP029644"/>
    <property type="match status" value="1"/>
</dbReference>
<feature type="chain" id="PRO_5011683248" evidence="1">
    <location>
        <begin position="26"/>
        <end position="544"/>
    </location>
</feature>
<evidence type="ECO:0000313" key="3">
    <source>
        <dbReference type="EMBL" id="SCZ84627.1"/>
    </source>
</evidence>
<feature type="domain" description="LysM" evidence="2">
    <location>
        <begin position="28"/>
        <end position="75"/>
    </location>
</feature>
<dbReference type="PROSITE" id="PS51782">
    <property type="entry name" value="LYSM"/>
    <property type="match status" value="1"/>
</dbReference>
<sequence>MRRRVVMVLRLLTICLLLQGSCLLADDWVYTVRPGDNLWNLAERHLKSFKYIRQLQQLNGVQDPYHIPPGKKIRIPLEWTIRQSTSARIASLHGNAVVKRGNSQRILQAEPDLQLFVGDEIQSEADSFVTIEFTDGSRLRVQENSCIRLHDLKIFGDLGLINTAVELKYGRVENIVPKNSETDSRFRIKTPSAISSVRGTEFRVGVLQEGAVTASEVLTGALQVSGEQQTVNVDKGQGSVTSQGMPPLPPVKLLPAPDLSMTPELFEQLPLIIPVKAITGAQAYRAQIARDAEFEHMLTEFTTTTLPFREGNLPDGNYWLRVRAIDISSLEGYDAVKAFTLNARPEPPFVITPQPGSILPGEQPVLKWATQSAASHYLVNISRESEFLSPLIFSGEVVENSLHLQDNLIPGEYFWRIASVSAEEGAGPFSDPMTFRVPVPGPSLEKLEVDKSSITFSWRAAAEGQRFHIQLARDKEFSQVLLDQETADTFITLPRPQGGKYFLRTKTIETDGFEGPYGAAQSVDIPYATPYWLMILLLPLLLLL</sequence>
<dbReference type="SUPFAM" id="SSF54106">
    <property type="entry name" value="LysM domain"/>
    <property type="match status" value="1"/>
</dbReference>
<keyword evidence="4" id="KW-1185">Reference proteome</keyword>
<organism evidence="3 4">
    <name type="scientific">Nitrosomonas mobilis</name>
    <dbReference type="NCBI Taxonomy" id="51642"/>
    <lineage>
        <taxon>Bacteria</taxon>
        <taxon>Pseudomonadati</taxon>
        <taxon>Pseudomonadota</taxon>
        <taxon>Betaproteobacteria</taxon>
        <taxon>Nitrosomonadales</taxon>
        <taxon>Nitrosomonadaceae</taxon>
        <taxon>Nitrosomonas</taxon>
    </lineage>
</organism>
<dbReference type="Proteomes" id="UP000198729">
    <property type="component" value="Unassembled WGS sequence"/>
</dbReference>
<dbReference type="Gene3D" id="2.60.40.10">
    <property type="entry name" value="Immunoglobulins"/>
    <property type="match status" value="3"/>
</dbReference>
<dbReference type="InterPro" id="IPR018392">
    <property type="entry name" value="LysM"/>
</dbReference>
<dbReference type="InterPro" id="IPR013783">
    <property type="entry name" value="Ig-like_fold"/>
</dbReference>
<dbReference type="CDD" id="cd00118">
    <property type="entry name" value="LysM"/>
    <property type="match status" value="1"/>
</dbReference>
<proteinExistence type="predicted"/>
<accession>A0A1G5SCC3</accession>
<dbReference type="Gene3D" id="2.60.120.1440">
    <property type="match status" value="1"/>
</dbReference>
<evidence type="ECO:0000313" key="4">
    <source>
        <dbReference type="Proteomes" id="UP000198729"/>
    </source>
</evidence>
<evidence type="ECO:0000256" key="1">
    <source>
        <dbReference type="SAM" id="SignalP"/>
    </source>
</evidence>
<protein>
    <submittedName>
        <fullName evidence="3">FecR protein</fullName>
    </submittedName>
</protein>
<dbReference type="Pfam" id="PF04773">
    <property type="entry name" value="FecR"/>
    <property type="match status" value="1"/>
</dbReference>
<reference evidence="3 4" key="1">
    <citation type="submission" date="2016-10" db="EMBL/GenBank/DDBJ databases">
        <authorList>
            <person name="de Groot N.N."/>
        </authorList>
    </citation>
    <scope>NUCLEOTIDE SEQUENCE [LARGE SCALE GENOMIC DNA]</scope>
    <source>
        <strain evidence="3">1</strain>
    </source>
</reference>
<dbReference type="InterPro" id="IPR036779">
    <property type="entry name" value="LysM_dom_sf"/>
</dbReference>
<dbReference type="OrthoDB" id="9813091at2"/>
<evidence type="ECO:0000259" key="2">
    <source>
        <dbReference type="PROSITE" id="PS51782"/>
    </source>
</evidence>
<dbReference type="EMBL" id="FMWO01000030">
    <property type="protein sequence ID" value="SCZ84627.1"/>
    <property type="molecule type" value="Genomic_DNA"/>
</dbReference>
<keyword evidence="1" id="KW-0732">Signal</keyword>
<name>A0A1G5SCC3_9PROT</name>
<dbReference type="STRING" id="51642.NSMM_240011"/>
<dbReference type="RefSeq" id="WP_090284261.1">
    <property type="nucleotide sequence ID" value="NZ_FMWO01000030.1"/>
</dbReference>
<dbReference type="SMART" id="SM00257">
    <property type="entry name" value="LysM"/>
    <property type="match status" value="1"/>
</dbReference>
<dbReference type="PANTHER" id="PTHR38731">
    <property type="entry name" value="LIPL45-RELATED LIPOPROTEIN-RELATED"/>
    <property type="match status" value="1"/>
</dbReference>
<feature type="signal peptide" evidence="1">
    <location>
        <begin position="1"/>
        <end position="25"/>
    </location>
</feature>
<dbReference type="InterPro" id="IPR006860">
    <property type="entry name" value="FecR"/>
</dbReference>
<dbReference type="AlphaFoldDB" id="A0A1G5SCC3"/>
<dbReference type="PANTHER" id="PTHR38731:SF1">
    <property type="entry name" value="FECR PROTEIN DOMAIN-CONTAINING PROTEIN"/>
    <property type="match status" value="1"/>
</dbReference>